<accession>A0A3G9JWM0</accession>
<dbReference type="EMBL" id="AP019367">
    <property type="protein sequence ID" value="BBH49857.1"/>
    <property type="molecule type" value="Genomic_DNA"/>
</dbReference>
<dbReference type="AlphaFoldDB" id="A0A3G9JWM0"/>
<keyword evidence="2" id="KW-1185">Reference proteome</keyword>
<dbReference type="RefSeq" id="WP_126421241.1">
    <property type="nucleotide sequence ID" value="NZ_AP019367.1"/>
</dbReference>
<dbReference type="GeneID" id="88848584"/>
<proteinExistence type="predicted"/>
<dbReference type="KEGG" id="pcat:Pcatena_04440"/>
<organism evidence="1 2">
    <name type="scientific">Parolsenella catena</name>
    <dbReference type="NCBI Taxonomy" id="2003188"/>
    <lineage>
        <taxon>Bacteria</taxon>
        <taxon>Bacillati</taxon>
        <taxon>Actinomycetota</taxon>
        <taxon>Coriobacteriia</taxon>
        <taxon>Coriobacteriales</taxon>
        <taxon>Atopobiaceae</taxon>
        <taxon>Parolsenella</taxon>
    </lineage>
</organism>
<sequence>MDSGNTGHAPTRSTDLGALQGLMFEELDNLMALDLSGDPDVIDAEMRRAEAVSSIASTAIDNANTVLRVVQQQSMAASTDRRLPRMITAG</sequence>
<reference evidence="2" key="1">
    <citation type="submission" date="2018-11" db="EMBL/GenBank/DDBJ databases">
        <title>Comparative genomics of Parolsenella catena and Libanicoccus massiliensis: Reclassification of Libanicoccus massiliensis as Parolsenella massiliensis comb. nov.</title>
        <authorList>
            <person name="Sakamoto M."/>
            <person name="Ikeyama N."/>
            <person name="Murakami T."/>
            <person name="Mori H."/>
            <person name="Yuki M."/>
            <person name="Ohkuma M."/>
        </authorList>
    </citation>
    <scope>NUCLEOTIDE SEQUENCE [LARGE SCALE GENOMIC DNA]</scope>
    <source>
        <strain evidence="2">JCM 31932</strain>
    </source>
</reference>
<gene>
    <name evidence="1" type="ORF">Pcatena_04440</name>
</gene>
<evidence type="ECO:0000313" key="2">
    <source>
        <dbReference type="Proteomes" id="UP000273154"/>
    </source>
</evidence>
<dbReference type="Proteomes" id="UP000273154">
    <property type="component" value="Chromosome"/>
</dbReference>
<protein>
    <submittedName>
        <fullName evidence="1">Uncharacterized protein</fullName>
    </submittedName>
</protein>
<evidence type="ECO:0000313" key="1">
    <source>
        <dbReference type="EMBL" id="BBH49857.1"/>
    </source>
</evidence>
<name>A0A3G9JWM0_9ACTN</name>